<keyword evidence="6" id="KW-1185">Reference proteome</keyword>
<dbReference type="InterPro" id="IPR008258">
    <property type="entry name" value="Transglycosylase_SLT_dom_1"/>
</dbReference>
<name>A0ABV1SB42_9RHOB</name>
<feature type="domain" description="Transglycosylase SLT" evidence="4">
    <location>
        <begin position="91"/>
        <end position="190"/>
    </location>
</feature>
<accession>A0ABV1SB42</accession>
<evidence type="ECO:0000256" key="2">
    <source>
        <dbReference type="ARBA" id="ARBA00009387"/>
    </source>
</evidence>
<feature type="signal peptide" evidence="3">
    <location>
        <begin position="1"/>
        <end position="20"/>
    </location>
</feature>
<proteinExistence type="inferred from homology"/>
<reference evidence="5 6" key="1">
    <citation type="submission" date="2024-06" db="EMBL/GenBank/DDBJ databases">
        <title>Thioclava kandeliae sp. nov. from a rhizosphere soil sample of Kandelia candel in a mangrove.</title>
        <authorList>
            <person name="Mu T."/>
        </authorList>
    </citation>
    <scope>NUCLEOTIDE SEQUENCE [LARGE SCALE GENOMIC DNA]</scope>
    <source>
        <strain evidence="5 6">CPCC 100088</strain>
    </source>
</reference>
<evidence type="ECO:0000259" key="4">
    <source>
        <dbReference type="Pfam" id="PF01464"/>
    </source>
</evidence>
<dbReference type="SUPFAM" id="SSF53955">
    <property type="entry name" value="Lysozyme-like"/>
    <property type="match status" value="1"/>
</dbReference>
<keyword evidence="5" id="KW-0456">Lyase</keyword>
<dbReference type="GO" id="GO:0016829">
    <property type="term" value="F:lyase activity"/>
    <property type="evidence" value="ECO:0007669"/>
    <property type="project" value="UniProtKB-KW"/>
</dbReference>
<evidence type="ECO:0000256" key="1">
    <source>
        <dbReference type="ARBA" id="ARBA00007734"/>
    </source>
</evidence>
<dbReference type="EC" id="4.2.2.n1" evidence="5"/>
<protein>
    <submittedName>
        <fullName evidence="5">Lytic transglycosylase domain-containing protein</fullName>
        <ecNumber evidence="5">4.2.2.n1</ecNumber>
    </submittedName>
</protein>
<evidence type="ECO:0000256" key="3">
    <source>
        <dbReference type="SAM" id="SignalP"/>
    </source>
</evidence>
<dbReference type="PANTHER" id="PTHR37423:SF2">
    <property type="entry name" value="MEMBRANE-BOUND LYTIC MUREIN TRANSGLYCOSYLASE C"/>
    <property type="match status" value="1"/>
</dbReference>
<dbReference type="EMBL" id="JAYWLC010000001">
    <property type="protein sequence ID" value="MER5170143.1"/>
    <property type="molecule type" value="Genomic_DNA"/>
</dbReference>
<organism evidence="5 6">
    <name type="scientific">Thioclava kandeliae</name>
    <dbReference type="NCBI Taxonomy" id="3070818"/>
    <lineage>
        <taxon>Bacteria</taxon>
        <taxon>Pseudomonadati</taxon>
        <taxon>Pseudomonadota</taxon>
        <taxon>Alphaproteobacteria</taxon>
        <taxon>Rhodobacterales</taxon>
        <taxon>Paracoccaceae</taxon>
        <taxon>Thioclava</taxon>
    </lineage>
</organism>
<comment type="caution">
    <text evidence="5">The sequence shown here is derived from an EMBL/GenBank/DDBJ whole genome shotgun (WGS) entry which is preliminary data.</text>
</comment>
<dbReference type="CDD" id="cd00254">
    <property type="entry name" value="LT-like"/>
    <property type="match status" value="1"/>
</dbReference>
<sequence>MIRKGTVAAILALTACAAIAPVSSASAEGLRLNGASSSNRVQLFRNQTSILDKRAAGQYAHSSRLRPDGKTVAAALIPSYSGKYRGKYMSAAQQAAQKNGIPTDLFLRLIQQESGWNPNAVSHAGARGLAQLMPATAAKLGVDIADPEENLDGGARYLRMMYDRFGNWRHALAAYNAGPEAVAKYNGIPPYQETMNYVKVILGS</sequence>
<dbReference type="RefSeq" id="WP_434095999.1">
    <property type="nucleotide sequence ID" value="NZ_JAYWLC010000001.1"/>
</dbReference>
<evidence type="ECO:0000313" key="6">
    <source>
        <dbReference type="Proteomes" id="UP001438953"/>
    </source>
</evidence>
<comment type="similarity">
    <text evidence="1">Belongs to the transglycosylase Slt family.</text>
</comment>
<evidence type="ECO:0000313" key="5">
    <source>
        <dbReference type="EMBL" id="MER5170143.1"/>
    </source>
</evidence>
<keyword evidence="3" id="KW-0732">Signal</keyword>
<comment type="similarity">
    <text evidence="2">Belongs to the virb1 family.</text>
</comment>
<dbReference type="InterPro" id="IPR023346">
    <property type="entry name" value="Lysozyme-like_dom_sf"/>
</dbReference>
<dbReference type="PANTHER" id="PTHR37423">
    <property type="entry name" value="SOLUBLE LYTIC MUREIN TRANSGLYCOSYLASE-RELATED"/>
    <property type="match status" value="1"/>
</dbReference>
<dbReference type="PROSITE" id="PS51257">
    <property type="entry name" value="PROKAR_LIPOPROTEIN"/>
    <property type="match status" value="1"/>
</dbReference>
<dbReference type="Pfam" id="PF01464">
    <property type="entry name" value="SLT"/>
    <property type="match status" value="1"/>
</dbReference>
<dbReference type="Gene3D" id="1.10.530.10">
    <property type="match status" value="1"/>
</dbReference>
<gene>
    <name evidence="5" type="ORF">VSX56_00020</name>
</gene>
<feature type="chain" id="PRO_5046160767" evidence="3">
    <location>
        <begin position="21"/>
        <end position="204"/>
    </location>
</feature>
<dbReference type="Proteomes" id="UP001438953">
    <property type="component" value="Unassembled WGS sequence"/>
</dbReference>